<dbReference type="GO" id="GO:0004722">
    <property type="term" value="F:protein serine/threonine phosphatase activity"/>
    <property type="evidence" value="ECO:0007669"/>
    <property type="project" value="InterPro"/>
</dbReference>
<dbReference type="InterPro" id="IPR015655">
    <property type="entry name" value="PP2C"/>
</dbReference>
<proteinExistence type="predicted"/>
<dbReference type="SMART" id="SM00332">
    <property type="entry name" value="PP2Cc"/>
    <property type="match status" value="1"/>
</dbReference>
<dbReference type="RefSeq" id="WP_070077896.1">
    <property type="nucleotide sequence ID" value="NZ_CP017415.1"/>
</dbReference>
<dbReference type="Proteomes" id="UP000095401">
    <property type="component" value="Chromosome"/>
</dbReference>
<name>A0A1D8IM76_9GAMM</name>
<dbReference type="EMBL" id="CP017415">
    <property type="protein sequence ID" value="AOU97511.1"/>
    <property type="molecule type" value="Genomic_DNA"/>
</dbReference>
<dbReference type="PROSITE" id="PS51746">
    <property type="entry name" value="PPM_2"/>
    <property type="match status" value="1"/>
</dbReference>
<evidence type="ECO:0000313" key="2">
    <source>
        <dbReference type="EMBL" id="AOU97511.1"/>
    </source>
</evidence>
<dbReference type="InterPro" id="IPR036457">
    <property type="entry name" value="PPM-type-like_dom_sf"/>
</dbReference>
<protein>
    <submittedName>
        <fullName evidence="2">Protein phosphatase</fullName>
    </submittedName>
</protein>
<evidence type="ECO:0000259" key="1">
    <source>
        <dbReference type="PROSITE" id="PS51746"/>
    </source>
</evidence>
<dbReference type="AlphaFoldDB" id="A0A1D8IM76"/>
<dbReference type="Pfam" id="PF13672">
    <property type="entry name" value="PP2C_2"/>
    <property type="match status" value="1"/>
</dbReference>
<dbReference type="InterPro" id="IPR001932">
    <property type="entry name" value="PPM-type_phosphatase-like_dom"/>
</dbReference>
<accession>A0A1D8IM76</accession>
<dbReference type="SMART" id="SM00331">
    <property type="entry name" value="PP2C_SIG"/>
    <property type="match status" value="1"/>
</dbReference>
<dbReference type="SUPFAM" id="SSF81606">
    <property type="entry name" value="PP2C-like"/>
    <property type="match status" value="1"/>
</dbReference>
<gene>
    <name evidence="2" type="ORF">BI364_05610</name>
</gene>
<sequence length="273" mass="30190">MNLDGLFEWGFATDTGRVRSNNEDALAVDANLGVFILADGMGGHKGGEVASSLAVASLLNRLKLTLPPLKPGQLDEELGYTRESIAIREAVIHANKAIHEAAQEQPQYEGMGTTLVVAVFYDNRLSIAHVGDSRIYRLRNDQLEQITSDHTMLQELIDRGFYTEEEAQRSMHRNLVTRALGVEASVAVDIQEELVLPGDLYLLCSDGLHDLVDDAHLAERLSACEDLTDCAQTLVDDANTKGGKDNISLILARPIGDFPGQRRWYNRLSSWFR</sequence>
<dbReference type="CDD" id="cd00143">
    <property type="entry name" value="PP2Cc"/>
    <property type="match status" value="1"/>
</dbReference>
<evidence type="ECO:0000313" key="3">
    <source>
        <dbReference type="Proteomes" id="UP000095401"/>
    </source>
</evidence>
<keyword evidence="3" id="KW-1185">Reference proteome</keyword>
<reference evidence="3" key="1">
    <citation type="submission" date="2016-09" db="EMBL/GenBank/DDBJ databases">
        <title>Acidihalobacter prosperus F5.</title>
        <authorList>
            <person name="Khaleque H.N."/>
            <person name="Ramsay J.P."/>
            <person name="Kaksonen A.H."/>
            <person name="Boxall N.J."/>
            <person name="Watkin E.L.J."/>
        </authorList>
    </citation>
    <scope>NUCLEOTIDE SEQUENCE [LARGE SCALE GENOMIC DNA]</scope>
    <source>
        <strain evidence="3">F5</strain>
    </source>
</reference>
<dbReference type="Gene3D" id="3.60.40.10">
    <property type="entry name" value="PPM-type phosphatase domain"/>
    <property type="match status" value="1"/>
</dbReference>
<organism evidence="2 3">
    <name type="scientific">Acidihalobacter yilgarnensis</name>
    <dbReference type="NCBI Taxonomy" id="2819280"/>
    <lineage>
        <taxon>Bacteria</taxon>
        <taxon>Pseudomonadati</taxon>
        <taxon>Pseudomonadota</taxon>
        <taxon>Gammaproteobacteria</taxon>
        <taxon>Chromatiales</taxon>
        <taxon>Ectothiorhodospiraceae</taxon>
        <taxon>Acidihalobacter</taxon>
    </lineage>
</organism>
<dbReference type="PANTHER" id="PTHR47992">
    <property type="entry name" value="PROTEIN PHOSPHATASE"/>
    <property type="match status" value="1"/>
</dbReference>
<dbReference type="KEGG" id="aprs:BI364_05610"/>
<dbReference type="NCBIfam" id="NF033484">
    <property type="entry name" value="Stp1_PP2C_phos"/>
    <property type="match status" value="1"/>
</dbReference>
<feature type="domain" description="PPM-type phosphatase" evidence="1">
    <location>
        <begin position="8"/>
        <end position="254"/>
    </location>
</feature>